<dbReference type="RefSeq" id="WP_068629380.1">
    <property type="nucleotide sequence ID" value="NZ_LSZQ01000029.1"/>
</dbReference>
<dbReference type="AlphaFoldDB" id="A0A139SQ31"/>
<comment type="caution">
    <text evidence="2">The sequence shown here is derived from an EMBL/GenBank/DDBJ whole genome shotgun (WGS) entry which is preliminary data.</text>
</comment>
<dbReference type="STRING" id="1548207.AXK11_03770"/>
<keyword evidence="1" id="KW-0732">Signal</keyword>
<keyword evidence="3" id="KW-1185">Reference proteome</keyword>
<dbReference type="EMBL" id="LSZQ01000029">
    <property type="protein sequence ID" value="KXU36658.1"/>
    <property type="molecule type" value="Genomic_DNA"/>
</dbReference>
<feature type="chain" id="PRO_5007489714" description="PsbP C-terminal domain-containing protein" evidence="1">
    <location>
        <begin position="24"/>
        <end position="211"/>
    </location>
</feature>
<dbReference type="PROSITE" id="PS51257">
    <property type="entry name" value="PROKAR_LIPOPROTEIN"/>
    <property type="match status" value="1"/>
</dbReference>
<dbReference type="Proteomes" id="UP000070058">
    <property type="component" value="Unassembled WGS sequence"/>
</dbReference>
<evidence type="ECO:0000313" key="3">
    <source>
        <dbReference type="Proteomes" id="UP000070058"/>
    </source>
</evidence>
<proteinExistence type="predicted"/>
<gene>
    <name evidence="2" type="ORF">AXK11_03770</name>
</gene>
<evidence type="ECO:0008006" key="4">
    <source>
        <dbReference type="Google" id="ProtNLM"/>
    </source>
</evidence>
<accession>A0A139SQ31</accession>
<evidence type="ECO:0000313" key="2">
    <source>
        <dbReference type="EMBL" id="KXU36658.1"/>
    </source>
</evidence>
<feature type="signal peptide" evidence="1">
    <location>
        <begin position="1"/>
        <end position="23"/>
    </location>
</feature>
<reference evidence="3" key="1">
    <citation type="submission" date="2016-02" db="EMBL/GenBank/DDBJ databases">
        <authorList>
            <person name="Sanders J.G."/>
            <person name="Lin J.Y."/>
            <person name="Wertz J.T."/>
            <person name="Russell J.A."/>
            <person name="Moreau C.S."/>
            <person name="Powell S."/>
        </authorList>
    </citation>
    <scope>NUCLEOTIDE SEQUENCE [LARGE SCALE GENOMIC DNA]</scope>
    <source>
        <strain evidence="3">CAG34</strain>
    </source>
</reference>
<dbReference type="OrthoDB" id="9814626at2"/>
<evidence type="ECO:0000256" key="1">
    <source>
        <dbReference type="SAM" id="SignalP"/>
    </source>
</evidence>
<sequence>MRFSRAILFALAGLLIVAGCRPAKVQSYRVPKEVPPPPLSFDMPGMVAAGAPEQASGTAAGAPAINAASSGDAALRWVAPESWAALPPVSMRVAGYRLSGAGGASAELTITAFPGDVGGDLANINRWRGQIGLAPIAAEALATEIQRLRFGGREFKVVEMSNPAASPAQATLAAYTLHEGSTWFFKLTGAPALVSATKPAFIEFLQTIQPR</sequence>
<protein>
    <recommendedName>
        <fullName evidence="4">PsbP C-terminal domain-containing protein</fullName>
    </recommendedName>
</protein>
<organism evidence="2 3">
    <name type="scientific">Cephaloticoccus primus</name>
    <dbReference type="NCBI Taxonomy" id="1548207"/>
    <lineage>
        <taxon>Bacteria</taxon>
        <taxon>Pseudomonadati</taxon>
        <taxon>Verrucomicrobiota</taxon>
        <taxon>Opitutia</taxon>
        <taxon>Opitutales</taxon>
        <taxon>Opitutaceae</taxon>
        <taxon>Cephaloticoccus</taxon>
    </lineage>
</organism>
<name>A0A139SQ31_9BACT</name>